<comment type="similarity">
    <text evidence="1">Belongs to the glycosyltransferase 2 family.</text>
</comment>
<sequence length="234" mass="26660">MKNLVVIPAYNEEKTIREVVERALTYSDVLVVDDASKDKTPEILKVLIREYPKKLFTIRHEKNTHIPGGIQDGMKFAVEKKYDSVVTMDAGLSHDPDKLPEFIKVEADLVIGSRITTVGVPFYRKLISFIAAKVMNYCISPGLFDVFGYRLRDCTSGYRKYSKKAFTWIAQTELESIAFDFHMEALSIVAKNQGTIREIGIHYVFSNSSFNRRVLKQAIQFALKLLKRKLGLDG</sequence>
<dbReference type="InterPro" id="IPR029044">
    <property type="entry name" value="Nucleotide-diphossugar_trans"/>
</dbReference>
<evidence type="ECO:0000259" key="4">
    <source>
        <dbReference type="Pfam" id="PF00535"/>
    </source>
</evidence>
<proteinExistence type="inferred from homology"/>
<dbReference type="Pfam" id="PF00535">
    <property type="entry name" value="Glycos_transf_2"/>
    <property type="match status" value="1"/>
</dbReference>
<keyword evidence="3 5" id="KW-0808">Transferase</keyword>
<dbReference type="GO" id="GO:0009247">
    <property type="term" value="P:glycolipid biosynthetic process"/>
    <property type="evidence" value="ECO:0007669"/>
    <property type="project" value="TreeGrafter"/>
</dbReference>
<dbReference type="EMBL" id="AKWF02000052">
    <property type="protein sequence ID" value="EMO63501.1"/>
    <property type="molecule type" value="Genomic_DNA"/>
</dbReference>
<dbReference type="InterPro" id="IPR001173">
    <property type="entry name" value="Glyco_trans_2-like"/>
</dbReference>
<feature type="domain" description="Glycosyltransferase 2-like" evidence="4">
    <location>
        <begin position="5"/>
        <end position="166"/>
    </location>
</feature>
<dbReference type="PANTHER" id="PTHR43398">
    <property type="entry name" value="DOLICHOL-PHOSPHATE MANNOSYLTRANSFERASE SUBUNIT 1"/>
    <property type="match status" value="1"/>
</dbReference>
<dbReference type="GO" id="GO:0016020">
    <property type="term" value="C:membrane"/>
    <property type="evidence" value="ECO:0007669"/>
    <property type="project" value="GOC"/>
</dbReference>
<organism evidence="5 6">
    <name type="scientific">Leptospira borgpetersenii serovar Pomona str. 200901868</name>
    <dbReference type="NCBI Taxonomy" id="1192866"/>
    <lineage>
        <taxon>Bacteria</taxon>
        <taxon>Pseudomonadati</taxon>
        <taxon>Spirochaetota</taxon>
        <taxon>Spirochaetia</taxon>
        <taxon>Leptospirales</taxon>
        <taxon>Leptospiraceae</taxon>
        <taxon>Leptospira</taxon>
    </lineage>
</organism>
<dbReference type="CDD" id="cd04179">
    <property type="entry name" value="DPM_DPG-synthase_like"/>
    <property type="match status" value="1"/>
</dbReference>
<name>M6W7U6_LEPBO</name>
<keyword evidence="2 5" id="KW-0328">Glycosyltransferase</keyword>
<evidence type="ECO:0000256" key="2">
    <source>
        <dbReference type="ARBA" id="ARBA00022676"/>
    </source>
</evidence>
<dbReference type="GO" id="GO:0004582">
    <property type="term" value="F:dolichyl-phosphate beta-D-mannosyltransferase activity"/>
    <property type="evidence" value="ECO:0007669"/>
    <property type="project" value="InterPro"/>
</dbReference>
<dbReference type="SUPFAM" id="SSF53448">
    <property type="entry name" value="Nucleotide-diphospho-sugar transferases"/>
    <property type="match status" value="1"/>
</dbReference>
<gene>
    <name evidence="5" type="ORF">LEP1GSC133_4811</name>
</gene>
<dbReference type="InterPro" id="IPR039528">
    <property type="entry name" value="DPM1-like"/>
</dbReference>
<comment type="caution">
    <text evidence="5">The sequence shown here is derived from an EMBL/GenBank/DDBJ whole genome shotgun (WGS) entry which is preliminary data.</text>
</comment>
<evidence type="ECO:0000256" key="3">
    <source>
        <dbReference type="ARBA" id="ARBA00022679"/>
    </source>
</evidence>
<evidence type="ECO:0000256" key="1">
    <source>
        <dbReference type="ARBA" id="ARBA00006739"/>
    </source>
</evidence>
<evidence type="ECO:0000313" key="6">
    <source>
        <dbReference type="Proteomes" id="UP000012159"/>
    </source>
</evidence>
<reference evidence="5 6" key="1">
    <citation type="submission" date="2013-01" db="EMBL/GenBank/DDBJ databases">
        <authorList>
            <person name="Harkins D.M."/>
            <person name="Durkin A.S."/>
            <person name="Brinkac L.M."/>
            <person name="Haft D.H."/>
            <person name="Selengut J.D."/>
            <person name="Sanka R."/>
            <person name="DePew J."/>
            <person name="Purushe J."/>
            <person name="Picardeau M."/>
            <person name="Werts C."/>
            <person name="Goarant C."/>
            <person name="Vinetz J.M."/>
            <person name="Sutton G.G."/>
            <person name="Nierman W.C."/>
            <person name="Fouts D.E."/>
        </authorList>
    </citation>
    <scope>NUCLEOTIDE SEQUENCE [LARGE SCALE GENOMIC DNA]</scope>
    <source>
        <strain evidence="5 6">200901868</strain>
    </source>
</reference>
<dbReference type="Proteomes" id="UP000012159">
    <property type="component" value="Unassembled WGS sequence"/>
</dbReference>
<dbReference type="STRING" id="1192866.LEP1GSC133_4811"/>
<evidence type="ECO:0000313" key="5">
    <source>
        <dbReference type="EMBL" id="EMO63501.1"/>
    </source>
</evidence>
<protein>
    <submittedName>
        <fullName evidence="5">Glycosyltransferase, group 2 family protein</fullName>
        <ecNumber evidence="5">2.4.-.-</ecNumber>
    </submittedName>
</protein>
<dbReference type="Gene3D" id="3.90.550.10">
    <property type="entry name" value="Spore Coat Polysaccharide Biosynthesis Protein SpsA, Chain A"/>
    <property type="match status" value="1"/>
</dbReference>
<dbReference type="EC" id="2.4.-.-" evidence="5"/>
<dbReference type="AlphaFoldDB" id="M6W7U6"/>
<accession>M6W7U6</accession>
<dbReference type="PANTHER" id="PTHR43398:SF1">
    <property type="entry name" value="DOLICHOL-PHOSPHATE MANNOSYLTRANSFERASE SUBUNIT 1"/>
    <property type="match status" value="1"/>
</dbReference>